<organism evidence="3 4">
    <name type="scientific">Paradesertivirga mongoliensis</name>
    <dbReference type="NCBI Taxonomy" id="2100740"/>
    <lineage>
        <taxon>Bacteria</taxon>
        <taxon>Pseudomonadati</taxon>
        <taxon>Bacteroidota</taxon>
        <taxon>Sphingobacteriia</taxon>
        <taxon>Sphingobacteriales</taxon>
        <taxon>Sphingobacteriaceae</taxon>
        <taxon>Paradesertivirga</taxon>
    </lineage>
</organism>
<protein>
    <submittedName>
        <fullName evidence="3">Response regulator</fullName>
    </submittedName>
</protein>
<dbReference type="InterPro" id="IPR011006">
    <property type="entry name" value="CheY-like_superfamily"/>
</dbReference>
<evidence type="ECO:0000256" key="1">
    <source>
        <dbReference type="PROSITE-ProRule" id="PRU00169"/>
    </source>
</evidence>
<sequence>MRKKKLILIAEDDADDRLMINEAFLENNMPAGIVFFENGAELLDYLYSFEEEIERTLPDLILLDLNMPKMDGKAVLSKLKLHNQYKEIPIVILTTSRSKEEEINVLEMGASGFYTKPSSFTELVNITASISSRWIQN</sequence>
<comment type="caution">
    <text evidence="3">The sequence shown here is derived from an EMBL/GenBank/DDBJ whole genome shotgun (WGS) entry which is preliminary data.</text>
</comment>
<accession>A0ABW4ZHT0</accession>
<dbReference type="RefSeq" id="WP_255898992.1">
    <property type="nucleotide sequence ID" value="NZ_JAFMZO010000001.1"/>
</dbReference>
<evidence type="ECO:0000313" key="3">
    <source>
        <dbReference type="EMBL" id="MFD2161576.1"/>
    </source>
</evidence>
<name>A0ABW4ZHT0_9SPHI</name>
<gene>
    <name evidence="3" type="ORF">ACFSJU_04175</name>
</gene>
<keyword evidence="4" id="KW-1185">Reference proteome</keyword>
<feature type="domain" description="Response regulatory" evidence="2">
    <location>
        <begin position="6"/>
        <end position="131"/>
    </location>
</feature>
<dbReference type="Proteomes" id="UP001597387">
    <property type="component" value="Unassembled WGS sequence"/>
</dbReference>
<dbReference type="Gene3D" id="3.40.50.2300">
    <property type="match status" value="1"/>
</dbReference>
<dbReference type="InterPro" id="IPR001789">
    <property type="entry name" value="Sig_transdc_resp-reg_receiver"/>
</dbReference>
<dbReference type="CDD" id="cd17557">
    <property type="entry name" value="REC_Rcp-like"/>
    <property type="match status" value="1"/>
</dbReference>
<dbReference type="SUPFAM" id="SSF52172">
    <property type="entry name" value="CheY-like"/>
    <property type="match status" value="1"/>
</dbReference>
<evidence type="ECO:0000313" key="4">
    <source>
        <dbReference type="Proteomes" id="UP001597387"/>
    </source>
</evidence>
<dbReference type="EMBL" id="JBHUHZ010000001">
    <property type="protein sequence ID" value="MFD2161576.1"/>
    <property type="molecule type" value="Genomic_DNA"/>
</dbReference>
<feature type="modified residue" description="4-aspartylphosphate" evidence="1">
    <location>
        <position position="64"/>
    </location>
</feature>
<evidence type="ECO:0000259" key="2">
    <source>
        <dbReference type="PROSITE" id="PS50110"/>
    </source>
</evidence>
<dbReference type="PANTHER" id="PTHR44520:SF2">
    <property type="entry name" value="RESPONSE REGULATOR RCP1"/>
    <property type="match status" value="1"/>
</dbReference>
<keyword evidence="1" id="KW-0597">Phosphoprotein</keyword>
<dbReference type="Pfam" id="PF00072">
    <property type="entry name" value="Response_reg"/>
    <property type="match status" value="1"/>
</dbReference>
<dbReference type="PROSITE" id="PS50110">
    <property type="entry name" value="RESPONSE_REGULATORY"/>
    <property type="match status" value="1"/>
</dbReference>
<proteinExistence type="predicted"/>
<dbReference type="PANTHER" id="PTHR44520">
    <property type="entry name" value="RESPONSE REGULATOR RCP1-RELATED"/>
    <property type="match status" value="1"/>
</dbReference>
<reference evidence="4" key="1">
    <citation type="journal article" date="2019" name="Int. J. Syst. Evol. Microbiol.">
        <title>The Global Catalogue of Microorganisms (GCM) 10K type strain sequencing project: providing services to taxonomists for standard genome sequencing and annotation.</title>
        <authorList>
            <consortium name="The Broad Institute Genomics Platform"/>
            <consortium name="The Broad Institute Genome Sequencing Center for Infectious Disease"/>
            <person name="Wu L."/>
            <person name="Ma J."/>
        </authorList>
    </citation>
    <scope>NUCLEOTIDE SEQUENCE [LARGE SCALE GENOMIC DNA]</scope>
    <source>
        <strain evidence="4">KCTC 42217</strain>
    </source>
</reference>
<dbReference type="InterPro" id="IPR052893">
    <property type="entry name" value="TCS_response_regulator"/>
</dbReference>
<dbReference type="SMART" id="SM00448">
    <property type="entry name" value="REC"/>
    <property type="match status" value="1"/>
</dbReference>